<evidence type="ECO:0000256" key="1">
    <source>
        <dbReference type="ARBA" id="ARBA00009183"/>
    </source>
</evidence>
<dbReference type="GO" id="GO:0004499">
    <property type="term" value="F:N,N-dimethylaniline monooxygenase activity"/>
    <property type="evidence" value="ECO:0007669"/>
    <property type="project" value="InterPro"/>
</dbReference>
<dbReference type="Proteomes" id="UP000014760">
    <property type="component" value="Unassembled WGS sequence"/>
</dbReference>
<reference evidence="6" key="3">
    <citation type="submission" date="2015-06" db="UniProtKB">
        <authorList>
            <consortium name="EnsemblMetazoa"/>
        </authorList>
    </citation>
    <scope>IDENTIFICATION</scope>
</reference>
<dbReference type="HOGENOM" id="CLU_1163604_0_0_1"/>
<dbReference type="PANTHER" id="PTHR23023">
    <property type="entry name" value="DIMETHYLANILINE MONOOXYGENASE"/>
    <property type="match status" value="1"/>
</dbReference>
<evidence type="ECO:0000313" key="6">
    <source>
        <dbReference type="EnsemblMetazoa" id="CapteP130323"/>
    </source>
</evidence>
<accession>R7V260</accession>
<evidence type="ECO:0000256" key="3">
    <source>
        <dbReference type="ARBA" id="ARBA00022827"/>
    </source>
</evidence>
<dbReference type="Pfam" id="PF00743">
    <property type="entry name" value="FMO-like"/>
    <property type="match status" value="1"/>
</dbReference>
<dbReference type="GO" id="GO:0050661">
    <property type="term" value="F:NADP binding"/>
    <property type="evidence" value="ECO:0007669"/>
    <property type="project" value="InterPro"/>
</dbReference>
<comment type="similarity">
    <text evidence="1">Belongs to the FMO family.</text>
</comment>
<name>R7V260_CAPTE</name>
<dbReference type="EMBL" id="KB297497">
    <property type="protein sequence ID" value="ELU10416.1"/>
    <property type="molecule type" value="Genomic_DNA"/>
</dbReference>
<keyword evidence="3" id="KW-0274">FAD</keyword>
<dbReference type="Gene3D" id="3.50.50.60">
    <property type="entry name" value="FAD/NAD(P)-binding domain"/>
    <property type="match status" value="1"/>
</dbReference>
<sequence>MTRVAVIGAGPSGISILHAFKSAKDKGITIPDIVCFEKQNTWGGLWNITWRTGLDEYGEPVHGSMYRHLWSNGPKECLEFADYSFEEHFGKPVPSYPPREVLADYLCGRAEKSGIRHWIRFRHAARWIEYQQGQKVFSVIVHDLVNGCQKHELFDYVIVATGHFSTPNVPEFDGIETFPGRVLHAHDFRNAQEFTNQDVLIIGSSYSAEDIGSQCWKYGARSITASYRTNPMNFDWPEN</sequence>
<evidence type="ECO:0008006" key="8">
    <source>
        <dbReference type="Google" id="ProtNLM"/>
    </source>
</evidence>
<protein>
    <recommendedName>
        <fullName evidence="8">Flavin-containing monooxygenase</fullName>
    </recommendedName>
</protein>
<dbReference type="OrthoDB" id="66881at2759"/>
<reference evidence="7" key="1">
    <citation type="submission" date="2012-12" db="EMBL/GenBank/DDBJ databases">
        <authorList>
            <person name="Hellsten U."/>
            <person name="Grimwood J."/>
            <person name="Chapman J.A."/>
            <person name="Shapiro H."/>
            <person name="Aerts A."/>
            <person name="Otillar R.P."/>
            <person name="Terry A.Y."/>
            <person name="Boore J.L."/>
            <person name="Simakov O."/>
            <person name="Marletaz F."/>
            <person name="Cho S.-J."/>
            <person name="Edsinger-Gonzales E."/>
            <person name="Havlak P."/>
            <person name="Kuo D.-H."/>
            <person name="Larsson T."/>
            <person name="Lv J."/>
            <person name="Arendt D."/>
            <person name="Savage R."/>
            <person name="Osoegawa K."/>
            <person name="de Jong P."/>
            <person name="Lindberg D.R."/>
            <person name="Seaver E.C."/>
            <person name="Weisblat D.A."/>
            <person name="Putnam N.H."/>
            <person name="Grigoriev I.V."/>
            <person name="Rokhsar D.S."/>
        </authorList>
    </citation>
    <scope>NUCLEOTIDE SEQUENCE</scope>
    <source>
        <strain evidence="7">I ESC-2004</strain>
    </source>
</reference>
<gene>
    <name evidence="5" type="ORF">CAPTEDRAFT_130323</name>
</gene>
<organism evidence="5">
    <name type="scientific">Capitella teleta</name>
    <name type="common">Polychaete worm</name>
    <dbReference type="NCBI Taxonomy" id="283909"/>
    <lineage>
        <taxon>Eukaryota</taxon>
        <taxon>Metazoa</taxon>
        <taxon>Spiralia</taxon>
        <taxon>Lophotrochozoa</taxon>
        <taxon>Annelida</taxon>
        <taxon>Polychaeta</taxon>
        <taxon>Sedentaria</taxon>
        <taxon>Scolecida</taxon>
        <taxon>Capitellidae</taxon>
        <taxon>Capitella</taxon>
    </lineage>
</organism>
<proteinExistence type="inferred from homology"/>
<reference evidence="5 7" key="2">
    <citation type="journal article" date="2013" name="Nature">
        <title>Insights into bilaterian evolution from three spiralian genomes.</title>
        <authorList>
            <person name="Simakov O."/>
            <person name="Marletaz F."/>
            <person name="Cho S.J."/>
            <person name="Edsinger-Gonzales E."/>
            <person name="Havlak P."/>
            <person name="Hellsten U."/>
            <person name="Kuo D.H."/>
            <person name="Larsson T."/>
            <person name="Lv J."/>
            <person name="Arendt D."/>
            <person name="Savage R."/>
            <person name="Osoegawa K."/>
            <person name="de Jong P."/>
            <person name="Grimwood J."/>
            <person name="Chapman J.A."/>
            <person name="Shapiro H."/>
            <person name="Aerts A."/>
            <person name="Otillar R.P."/>
            <person name="Terry A.Y."/>
            <person name="Boore J.L."/>
            <person name="Grigoriev I.V."/>
            <person name="Lindberg D.R."/>
            <person name="Seaver E.C."/>
            <person name="Weisblat D.A."/>
            <person name="Putnam N.H."/>
            <person name="Rokhsar D.S."/>
        </authorList>
    </citation>
    <scope>NUCLEOTIDE SEQUENCE</scope>
    <source>
        <strain evidence="5 7">I ESC-2004</strain>
    </source>
</reference>
<evidence type="ECO:0000256" key="2">
    <source>
        <dbReference type="ARBA" id="ARBA00022630"/>
    </source>
</evidence>
<dbReference type="SUPFAM" id="SSF51905">
    <property type="entry name" value="FAD/NAD(P)-binding domain"/>
    <property type="match status" value="1"/>
</dbReference>
<keyword evidence="4" id="KW-0560">Oxidoreductase</keyword>
<dbReference type="STRING" id="283909.R7V260"/>
<dbReference type="InterPro" id="IPR036188">
    <property type="entry name" value="FAD/NAD-bd_sf"/>
</dbReference>
<evidence type="ECO:0000256" key="4">
    <source>
        <dbReference type="ARBA" id="ARBA00023002"/>
    </source>
</evidence>
<keyword evidence="7" id="KW-1185">Reference proteome</keyword>
<dbReference type="InterPro" id="IPR050346">
    <property type="entry name" value="FMO-like"/>
</dbReference>
<evidence type="ECO:0000313" key="7">
    <source>
        <dbReference type="Proteomes" id="UP000014760"/>
    </source>
</evidence>
<keyword evidence="2" id="KW-0285">Flavoprotein</keyword>
<dbReference type="AlphaFoldDB" id="R7V260"/>
<dbReference type="OMA" id="TMANSEY"/>
<dbReference type="GO" id="GO:0050660">
    <property type="term" value="F:flavin adenine dinucleotide binding"/>
    <property type="evidence" value="ECO:0007669"/>
    <property type="project" value="InterPro"/>
</dbReference>
<dbReference type="EMBL" id="AMQN01041130">
    <property type="status" value="NOT_ANNOTATED_CDS"/>
    <property type="molecule type" value="Genomic_DNA"/>
</dbReference>
<dbReference type="EnsemblMetazoa" id="CapteT130323">
    <property type="protein sequence ID" value="CapteP130323"/>
    <property type="gene ID" value="CapteG130323"/>
</dbReference>
<evidence type="ECO:0000313" key="5">
    <source>
        <dbReference type="EMBL" id="ELU10416.1"/>
    </source>
</evidence>
<feature type="non-terminal residue" evidence="5">
    <location>
        <position position="239"/>
    </location>
</feature>
<dbReference type="InterPro" id="IPR020946">
    <property type="entry name" value="Flavin_mOase-like"/>
</dbReference>